<sequence>HDDLPLAQRAAGAGATRSAIVSGRFNLLVLAQRAAYLCFSVFLLMLAQRVSLSCATRSAYGQG</sequence>
<keyword evidence="3" id="KW-1185">Reference proteome</keyword>
<keyword evidence="1" id="KW-0812">Transmembrane</keyword>
<protein>
    <submittedName>
        <fullName evidence="2">Uncharacterized protein</fullName>
    </submittedName>
</protein>
<feature type="non-terminal residue" evidence="2">
    <location>
        <position position="1"/>
    </location>
</feature>
<keyword evidence="1" id="KW-0472">Membrane</keyword>
<evidence type="ECO:0000313" key="2">
    <source>
        <dbReference type="EMBL" id="MCI88449.1"/>
    </source>
</evidence>
<organism evidence="2 3">
    <name type="scientific">Trifolium medium</name>
    <dbReference type="NCBI Taxonomy" id="97028"/>
    <lineage>
        <taxon>Eukaryota</taxon>
        <taxon>Viridiplantae</taxon>
        <taxon>Streptophyta</taxon>
        <taxon>Embryophyta</taxon>
        <taxon>Tracheophyta</taxon>
        <taxon>Spermatophyta</taxon>
        <taxon>Magnoliopsida</taxon>
        <taxon>eudicotyledons</taxon>
        <taxon>Gunneridae</taxon>
        <taxon>Pentapetalae</taxon>
        <taxon>rosids</taxon>
        <taxon>fabids</taxon>
        <taxon>Fabales</taxon>
        <taxon>Fabaceae</taxon>
        <taxon>Papilionoideae</taxon>
        <taxon>50 kb inversion clade</taxon>
        <taxon>NPAAA clade</taxon>
        <taxon>Hologalegina</taxon>
        <taxon>IRL clade</taxon>
        <taxon>Trifolieae</taxon>
        <taxon>Trifolium</taxon>
    </lineage>
</organism>
<keyword evidence="1" id="KW-1133">Transmembrane helix</keyword>
<name>A0A392VM30_9FABA</name>
<reference evidence="2 3" key="1">
    <citation type="journal article" date="2018" name="Front. Plant Sci.">
        <title>Red Clover (Trifolium pratense) and Zigzag Clover (T. medium) - A Picture of Genomic Similarities and Differences.</title>
        <authorList>
            <person name="Dluhosova J."/>
            <person name="Istvanek J."/>
            <person name="Nedelnik J."/>
            <person name="Repkova J."/>
        </authorList>
    </citation>
    <scope>NUCLEOTIDE SEQUENCE [LARGE SCALE GENOMIC DNA]</scope>
    <source>
        <strain evidence="3">cv. 10/8</strain>
        <tissue evidence="2">Leaf</tissue>
    </source>
</reference>
<comment type="caution">
    <text evidence="2">The sequence shown here is derived from an EMBL/GenBank/DDBJ whole genome shotgun (WGS) entry which is preliminary data.</text>
</comment>
<dbReference type="EMBL" id="LXQA011193399">
    <property type="protein sequence ID" value="MCI88449.1"/>
    <property type="molecule type" value="Genomic_DNA"/>
</dbReference>
<accession>A0A392VM30</accession>
<evidence type="ECO:0000313" key="3">
    <source>
        <dbReference type="Proteomes" id="UP000265520"/>
    </source>
</evidence>
<feature type="transmembrane region" description="Helical" evidence="1">
    <location>
        <begin position="27"/>
        <end position="47"/>
    </location>
</feature>
<dbReference type="AlphaFoldDB" id="A0A392VM30"/>
<proteinExistence type="predicted"/>
<evidence type="ECO:0000256" key="1">
    <source>
        <dbReference type="SAM" id="Phobius"/>
    </source>
</evidence>
<dbReference type="Proteomes" id="UP000265520">
    <property type="component" value="Unassembled WGS sequence"/>
</dbReference>